<comment type="caution">
    <text evidence="2">The sequence shown here is derived from an EMBL/GenBank/DDBJ whole genome shotgun (WGS) entry which is preliminary data.</text>
</comment>
<dbReference type="Proteomes" id="UP000034507">
    <property type="component" value="Unassembled WGS sequence"/>
</dbReference>
<evidence type="ECO:0000313" key="3">
    <source>
        <dbReference type="Proteomes" id="UP000034507"/>
    </source>
</evidence>
<keyword evidence="1" id="KW-0472">Membrane</keyword>
<feature type="transmembrane region" description="Helical" evidence="1">
    <location>
        <begin position="15"/>
        <end position="35"/>
    </location>
</feature>
<protein>
    <submittedName>
        <fullName evidence="2">Uncharacterized protein</fullName>
    </submittedName>
</protein>
<organism evidence="2 3">
    <name type="scientific">candidate division WWE3 bacterium GW2011_GWC1_41_7</name>
    <dbReference type="NCBI Taxonomy" id="1619119"/>
    <lineage>
        <taxon>Bacteria</taxon>
        <taxon>Katanobacteria</taxon>
    </lineage>
</organism>
<sequence length="78" mass="8621">MLGFTFELNGQDVKIVIDFVLYLTAALFALGAAGWEGNEANGWQSKILWASAVVAQVVFYAKVFVPLGYILYITVFLK</sequence>
<gene>
    <name evidence="2" type="ORF">UU77_C0036G0003</name>
</gene>
<keyword evidence="1" id="KW-1133">Transmembrane helix</keyword>
<keyword evidence="1" id="KW-0812">Transmembrane</keyword>
<evidence type="ECO:0000313" key="2">
    <source>
        <dbReference type="EMBL" id="KKS19902.1"/>
    </source>
</evidence>
<accession>A0A0G0X684</accession>
<name>A0A0G0X684_UNCKA</name>
<feature type="transmembrane region" description="Helical" evidence="1">
    <location>
        <begin position="47"/>
        <end position="72"/>
    </location>
</feature>
<dbReference type="AlphaFoldDB" id="A0A0G0X684"/>
<evidence type="ECO:0000256" key="1">
    <source>
        <dbReference type="SAM" id="Phobius"/>
    </source>
</evidence>
<reference evidence="2 3" key="1">
    <citation type="journal article" date="2015" name="Nature">
        <title>rRNA introns, odd ribosomes, and small enigmatic genomes across a large radiation of phyla.</title>
        <authorList>
            <person name="Brown C.T."/>
            <person name="Hug L.A."/>
            <person name="Thomas B.C."/>
            <person name="Sharon I."/>
            <person name="Castelle C.J."/>
            <person name="Singh A."/>
            <person name="Wilkins M.J."/>
            <person name="Williams K.H."/>
            <person name="Banfield J.F."/>
        </authorList>
    </citation>
    <scope>NUCLEOTIDE SEQUENCE [LARGE SCALE GENOMIC DNA]</scope>
</reference>
<dbReference type="EMBL" id="LCBX01000036">
    <property type="protein sequence ID" value="KKS19902.1"/>
    <property type="molecule type" value="Genomic_DNA"/>
</dbReference>
<proteinExistence type="predicted"/>